<evidence type="ECO:0000313" key="2">
    <source>
        <dbReference type="EMBL" id="KAJ8101067.1"/>
    </source>
</evidence>
<feature type="region of interest" description="Disordered" evidence="1">
    <location>
        <begin position="347"/>
        <end position="374"/>
    </location>
</feature>
<organism evidence="2 3">
    <name type="scientific">Lipomyces tetrasporus</name>
    <dbReference type="NCBI Taxonomy" id="54092"/>
    <lineage>
        <taxon>Eukaryota</taxon>
        <taxon>Fungi</taxon>
        <taxon>Dikarya</taxon>
        <taxon>Ascomycota</taxon>
        <taxon>Saccharomycotina</taxon>
        <taxon>Lipomycetes</taxon>
        <taxon>Lipomycetales</taxon>
        <taxon>Lipomycetaceae</taxon>
        <taxon>Lipomyces</taxon>
    </lineage>
</organism>
<evidence type="ECO:0000256" key="1">
    <source>
        <dbReference type="SAM" id="MobiDB-lite"/>
    </source>
</evidence>
<feature type="region of interest" description="Disordered" evidence="1">
    <location>
        <begin position="52"/>
        <end position="89"/>
    </location>
</feature>
<dbReference type="Proteomes" id="UP001217417">
    <property type="component" value="Unassembled WGS sequence"/>
</dbReference>
<sequence length="703" mass="78469">MSCVLPLSHENVTAVQENIDQQHTSGPEVYIATRFVQDQAARIKSEHVAMAAQSGSICQTQSTRRSERSKNKSNKESMRTREFKSSDSSLLETRSCLSDSVMSPNKGDQPIHWSSSHYAQYEDEINVRQQELRSELPVNSDDVLDKTPFKELSGGLAKNQEPSAKSAHYMKPFDKPTRRPMRDDRGSRKKKRRSVPVTEGKGKEKGRLDASSSEGGHEGRKRRGKKSYRTKTTKKSKPIAGLVSTLANITESISSSRLTLPHKPSAGIFNHGRQASNRPSSGVPDLAFTRIEKLTEPSKSSRVARHEKVVMISEPKQSSSVHDYTSHMRDAELMEGTINTVPTAKDQLSLSRPSEQKSITDGAEMSNEEYNGSSSQVTKRRQLAQDQNAIISPWPVHAHERRVVAALEESAIAQTTPVGNTQTSSSVAALDTTPSVAVEVPQFLPHPKELLRIVQEYSPYSSAPKMFSQVSSIVPNRAIYKSTEHNQYSFHQEDRMYRPSTATAARDYQEWFLGHPTSTNDEHYENDAYYPSSFCEGSCVGNCYSETADGDFDPSVPTIPLYDGRDDLSGRAVQINNTLLSYPECLDYRVPENDRADETYANDESSIPGVTTFAYGQHMPSAECGSISFDQYINNDYQYMTDTSVSALDLSVSDHQPVITTAKSGEETSRLHSTSYCYGRHSDTNIYHTDSPEPPKFKRYRLH</sequence>
<feature type="compositionally biased region" description="Basic and acidic residues" evidence="1">
    <location>
        <begin position="171"/>
        <end position="186"/>
    </location>
</feature>
<feature type="region of interest" description="Disordered" evidence="1">
    <location>
        <begin position="136"/>
        <end position="236"/>
    </location>
</feature>
<name>A0AAD7QT76_9ASCO</name>
<dbReference type="GeneID" id="80884387"/>
<comment type="caution">
    <text evidence="2">The sequence shown here is derived from an EMBL/GenBank/DDBJ whole genome shotgun (WGS) entry which is preliminary data.</text>
</comment>
<feature type="compositionally biased region" description="Polar residues" evidence="1">
    <location>
        <begin position="53"/>
        <end position="63"/>
    </location>
</feature>
<accession>A0AAD7QT76</accession>
<keyword evidence="3" id="KW-1185">Reference proteome</keyword>
<reference evidence="2" key="1">
    <citation type="submission" date="2023-03" db="EMBL/GenBank/DDBJ databases">
        <title>Near-Complete genome sequence of Lipomyces tetrasporous NRRL Y-64009, an oleaginous yeast capable of growing on lignocellulosic hydrolysates.</title>
        <authorList>
            <consortium name="Lawrence Berkeley National Laboratory"/>
            <person name="Jagtap S.S."/>
            <person name="Liu J.-J."/>
            <person name="Walukiewicz H.E."/>
            <person name="Pangilinan J."/>
            <person name="Lipzen A."/>
            <person name="Ahrendt S."/>
            <person name="Koriabine M."/>
            <person name="Cobaugh K."/>
            <person name="Salamov A."/>
            <person name="Yoshinaga Y."/>
            <person name="Ng V."/>
            <person name="Daum C."/>
            <person name="Grigoriev I.V."/>
            <person name="Slininger P.J."/>
            <person name="Dien B.S."/>
            <person name="Jin Y.-S."/>
            <person name="Rao C.V."/>
        </authorList>
    </citation>
    <scope>NUCLEOTIDE SEQUENCE</scope>
    <source>
        <strain evidence="2">NRRL Y-64009</strain>
    </source>
</reference>
<feature type="compositionally biased region" description="Basic and acidic residues" evidence="1">
    <location>
        <begin position="64"/>
        <end position="85"/>
    </location>
</feature>
<dbReference type="AlphaFoldDB" id="A0AAD7QT76"/>
<evidence type="ECO:0000313" key="3">
    <source>
        <dbReference type="Proteomes" id="UP001217417"/>
    </source>
</evidence>
<dbReference type="EMBL" id="JARPMG010000004">
    <property type="protein sequence ID" value="KAJ8101067.1"/>
    <property type="molecule type" value="Genomic_DNA"/>
</dbReference>
<feature type="compositionally biased region" description="Polar residues" evidence="1">
    <location>
        <begin position="347"/>
        <end position="359"/>
    </location>
</feature>
<gene>
    <name evidence="2" type="ORF">POJ06DRAFT_267232</name>
</gene>
<feature type="compositionally biased region" description="Basic residues" evidence="1">
    <location>
        <begin position="219"/>
        <end position="236"/>
    </location>
</feature>
<proteinExistence type="predicted"/>
<protein>
    <submittedName>
        <fullName evidence="2">Uncharacterized protein</fullName>
    </submittedName>
</protein>
<feature type="region of interest" description="Disordered" evidence="1">
    <location>
        <begin position="682"/>
        <end position="703"/>
    </location>
</feature>
<dbReference type="RefSeq" id="XP_056044517.1">
    <property type="nucleotide sequence ID" value="XM_056189221.1"/>
</dbReference>